<dbReference type="GO" id="GO:0051301">
    <property type="term" value="P:cell division"/>
    <property type="evidence" value="ECO:0007669"/>
    <property type="project" value="TreeGrafter"/>
</dbReference>
<dbReference type="SMART" id="SM00028">
    <property type="entry name" value="TPR"/>
    <property type="match status" value="7"/>
</dbReference>
<reference evidence="4 5" key="1">
    <citation type="submission" date="2006-02" db="EMBL/GenBank/DDBJ databases">
        <authorList>
            <person name="Amann R."/>
            <person name="Ferriera S."/>
            <person name="Johnson J."/>
            <person name="Kravitz S."/>
            <person name="Halpern A."/>
            <person name="Remington K."/>
            <person name="Beeson K."/>
            <person name="Tran B."/>
            <person name="Rogers Y.-H."/>
            <person name="Friedman R."/>
            <person name="Venter J.C."/>
        </authorList>
    </citation>
    <scope>NUCLEOTIDE SEQUENCE [LARGE SCALE GENOMIC DNA]</scope>
    <source>
        <strain evidence="4 5">DSM 3645</strain>
    </source>
</reference>
<gene>
    <name evidence="4" type="ORF">DSM3645_19021</name>
</gene>
<protein>
    <recommendedName>
        <fullName evidence="3">Peptidase MA-like domain-containing protein</fullName>
    </recommendedName>
</protein>
<accession>A3ZZI0</accession>
<dbReference type="PANTHER" id="PTHR12558:SF36">
    <property type="entry name" value="ANAPHASE-PROMOTING COMPLEX SUBUNIT 7"/>
    <property type="match status" value="1"/>
</dbReference>
<proteinExistence type="predicted"/>
<dbReference type="InterPro" id="IPR011990">
    <property type="entry name" value="TPR-like_helical_dom_sf"/>
</dbReference>
<dbReference type="Gene3D" id="1.25.40.10">
    <property type="entry name" value="Tetratricopeptide repeat domain"/>
    <property type="match status" value="5"/>
</dbReference>
<evidence type="ECO:0000259" key="3">
    <source>
        <dbReference type="Pfam" id="PF13485"/>
    </source>
</evidence>
<dbReference type="InterPro" id="IPR039568">
    <property type="entry name" value="Peptidase_MA-like_dom"/>
</dbReference>
<dbReference type="GO" id="GO:0016567">
    <property type="term" value="P:protein ubiquitination"/>
    <property type="evidence" value="ECO:0007669"/>
    <property type="project" value="TreeGrafter"/>
</dbReference>
<organism evidence="4 5">
    <name type="scientific">Blastopirellula marina DSM 3645</name>
    <dbReference type="NCBI Taxonomy" id="314230"/>
    <lineage>
        <taxon>Bacteria</taxon>
        <taxon>Pseudomonadati</taxon>
        <taxon>Planctomycetota</taxon>
        <taxon>Planctomycetia</taxon>
        <taxon>Pirellulales</taxon>
        <taxon>Pirellulaceae</taxon>
        <taxon>Blastopirellula</taxon>
    </lineage>
</organism>
<dbReference type="EMBL" id="AANZ01000024">
    <property type="protein sequence ID" value="EAQ78143.1"/>
    <property type="molecule type" value="Genomic_DNA"/>
</dbReference>
<dbReference type="RefSeq" id="WP_002651613.1">
    <property type="nucleotide sequence ID" value="NZ_CH672376.1"/>
</dbReference>
<dbReference type="PANTHER" id="PTHR12558">
    <property type="entry name" value="CELL DIVISION CYCLE 16,23,27"/>
    <property type="match status" value="1"/>
</dbReference>
<dbReference type="SUPFAM" id="SSF48452">
    <property type="entry name" value="TPR-like"/>
    <property type="match status" value="3"/>
</dbReference>
<evidence type="ECO:0000313" key="5">
    <source>
        <dbReference type="Proteomes" id="UP000004358"/>
    </source>
</evidence>
<name>A3ZZI0_9BACT</name>
<keyword evidence="1" id="KW-0802">TPR repeat</keyword>
<evidence type="ECO:0000256" key="2">
    <source>
        <dbReference type="SAM" id="SignalP"/>
    </source>
</evidence>
<feature type="signal peptide" evidence="2">
    <location>
        <begin position="1"/>
        <end position="27"/>
    </location>
</feature>
<dbReference type="Pfam" id="PF13485">
    <property type="entry name" value="Peptidase_MA_2"/>
    <property type="match status" value="1"/>
</dbReference>
<dbReference type="OrthoDB" id="240178at2"/>
<keyword evidence="2" id="KW-0732">Signal</keyword>
<evidence type="ECO:0000313" key="4">
    <source>
        <dbReference type="EMBL" id="EAQ78143.1"/>
    </source>
</evidence>
<dbReference type="Proteomes" id="UP000004358">
    <property type="component" value="Unassembled WGS sequence"/>
</dbReference>
<dbReference type="PROSITE" id="PS50005">
    <property type="entry name" value="TPR"/>
    <property type="match status" value="1"/>
</dbReference>
<feature type="chain" id="PRO_5002665446" description="Peptidase MA-like domain-containing protein" evidence="2">
    <location>
        <begin position="28"/>
        <end position="946"/>
    </location>
</feature>
<dbReference type="Pfam" id="PF13181">
    <property type="entry name" value="TPR_8"/>
    <property type="match status" value="1"/>
</dbReference>
<dbReference type="eggNOG" id="COG0457">
    <property type="taxonomic scope" value="Bacteria"/>
</dbReference>
<feature type="repeat" description="TPR" evidence="1">
    <location>
        <begin position="698"/>
        <end position="731"/>
    </location>
</feature>
<comment type="caution">
    <text evidence="4">The sequence shown here is derived from an EMBL/GenBank/DDBJ whole genome shotgun (WGS) entry which is preliminary data.</text>
</comment>
<feature type="domain" description="Peptidase MA-like" evidence="3">
    <location>
        <begin position="528"/>
        <end position="665"/>
    </location>
</feature>
<dbReference type="STRING" id="314230.DSM3645_19021"/>
<dbReference type="AlphaFoldDB" id="A3ZZI0"/>
<dbReference type="HOGENOM" id="CLU_304370_0_0_0"/>
<dbReference type="eggNOG" id="COG3118">
    <property type="taxonomic scope" value="Bacteria"/>
</dbReference>
<evidence type="ECO:0000256" key="1">
    <source>
        <dbReference type="PROSITE-ProRule" id="PRU00339"/>
    </source>
</evidence>
<dbReference type="InterPro" id="IPR019734">
    <property type="entry name" value="TPR_rpt"/>
</dbReference>
<sequence>MMPPASNRNLSLLTCAAWLTLCWIAQGAEPTSAESLYYAGKYAEAIAELEQVDPPDATTAWLTAKSQIAIGQAAAATKTLTAAIEQKPTAHLYAQLARIQFDQGHWDAASASCKKALVLDERQPVARWTVAQLHRERGELEAAGAAYEWFVDDFNENDISDDPDQLYYAGLGAAEFARWTQNSEQFSYLVNTLFPTILKRSPQYWPARLAVAELFAEKFNLGSARSEWTKALEINSSSAELFTLKSQMDLTGYNVDLAIAAADQALAIRSDYVPALEAKAKAYLADFRPLEAIAALTKAREINDKRQATAGLLAAAYLAADGAALETSEGSSTRYGELIETQSLSNPHCGEFFASLGEGCELLRKYPYAASFYRAATERMPQLVRPHAELGMVLMRMGEEPEARAALEAAFQADPFHVRVKNTLEVLDVLANYETLETEHFLIRYDPEKDKLLAEYAARHLEDNVYAPICAALDYEPADKTLIEFFNQAKNTSGHGWFSARMVGLPYIGTVGACAGKMIALASPSSMPEKYNWGNVLRHEFVHVVNLQQTDFNIPHWFTEALAVTYETDVQPPDWKRLLAKRIAANDLFDLNSINYGFIRPRDGDDWTMAYCQAFHYAVYLKQRFGDDALTKMLAGYAESLTTDQILERTFQTPQADFERGYRDYLVTVVRDVEIKASDNDKSFAQLIRDARDQPEDADTQADAAYAYLQRKSNSSARKFAEKAIELDPSHPLGLYVMARLFLSIGDAQETLKLLEQATGDRFDRRPVALLAGLRLKQKDYQSAIELYERGAKAEPASEEWTAALVRVHLLQKDDDALLKLLPILAAQKHHDVAIRKKLATLLAARDDWRGAARWSEEAFQIDVADAQAHEINGRAEQELDHPLAAARELAVAFRLSPDRVDWGIAAAEALIAVSDEAAAREILEAVLKHSPSSAAAQQLLEQIKS</sequence>